<proteinExistence type="inferred from homology"/>
<feature type="transmembrane region" description="Helical" evidence="10">
    <location>
        <begin position="155"/>
        <end position="178"/>
    </location>
</feature>
<evidence type="ECO:0000313" key="13">
    <source>
        <dbReference type="Proteomes" id="UP000523000"/>
    </source>
</evidence>
<dbReference type="AlphaFoldDB" id="A0A839QQS9"/>
<keyword evidence="9 10" id="KW-0472">Membrane</keyword>
<dbReference type="PRINTS" id="PR00758">
    <property type="entry name" value="ARSENICPUMP"/>
</dbReference>
<dbReference type="InterPro" id="IPR000802">
    <property type="entry name" value="Arsenical_pump_ArsB"/>
</dbReference>
<evidence type="ECO:0000256" key="6">
    <source>
        <dbReference type="ARBA" id="ARBA00022692"/>
    </source>
</evidence>
<comment type="similarity">
    <text evidence="3">Belongs to the CitM (TC 2.A.11) transporter family.</text>
</comment>
<dbReference type="PANTHER" id="PTHR43302:SF5">
    <property type="entry name" value="TRANSPORTER ARSB-RELATED"/>
    <property type="match status" value="1"/>
</dbReference>
<feature type="transmembrane region" description="Helical" evidence="10">
    <location>
        <begin position="81"/>
        <end position="108"/>
    </location>
</feature>
<evidence type="ECO:0000256" key="10">
    <source>
        <dbReference type="SAM" id="Phobius"/>
    </source>
</evidence>
<feature type="transmembrane region" description="Helical" evidence="10">
    <location>
        <begin position="56"/>
        <end position="75"/>
    </location>
</feature>
<feature type="transmembrane region" description="Helical" evidence="10">
    <location>
        <begin position="210"/>
        <end position="240"/>
    </location>
</feature>
<feature type="transmembrane region" description="Helical" evidence="10">
    <location>
        <begin position="285"/>
        <end position="304"/>
    </location>
</feature>
<keyword evidence="13" id="KW-1185">Reference proteome</keyword>
<dbReference type="GO" id="GO:0046685">
    <property type="term" value="P:response to arsenic-containing substance"/>
    <property type="evidence" value="ECO:0007669"/>
    <property type="project" value="UniProtKB-KW"/>
</dbReference>
<dbReference type="EMBL" id="JACHVS010000001">
    <property type="protein sequence ID" value="MBB2995612.1"/>
    <property type="molecule type" value="Genomic_DNA"/>
</dbReference>
<sequence>MRLAGIGMLGLAAGGMAAAVGVLPTAELAALGLRIGPIMLFLASISVVVNLSARAGVFAALAALATQAAGGRTWLLWTWQILLAILCTAFLSLDTTAVLLTPLVLAVVRTAGLRPLAFAVPIIWLANTASLFLPVSNVTNLLAVEGGTLGTPAEFLIGMFLPGAAAVAATVLVSVLVFRRQLQGRHRVSSGGDGPETCGDRMPFRASVMVLVMILPLLLSAIPYWITTTAGAAVLLAVFALRERAAVRLSLVPWNILLFAIGLMVAASVLSALPLAGLLPRPGPGLGGMLALAASGAVGSNLINNLPAYLVFEPLAGSPELLRALLIGVNAGPLATPWASLATLLWHDQLRRGGVEVSWLTFCLWGLLLAPLAVAAAVLTSHLTGG</sequence>
<keyword evidence="7" id="KW-0059">Arsenical resistance</keyword>
<reference evidence="12 13" key="1">
    <citation type="submission" date="2020-08" db="EMBL/GenBank/DDBJ databases">
        <title>Sequencing the genomes of 1000 actinobacteria strains.</title>
        <authorList>
            <person name="Klenk H.-P."/>
        </authorList>
    </citation>
    <scope>NUCLEOTIDE SEQUENCE [LARGE SCALE GENOMIC DNA]</scope>
    <source>
        <strain evidence="12 13">DSM 22826</strain>
    </source>
</reference>
<evidence type="ECO:0000256" key="2">
    <source>
        <dbReference type="ARBA" id="ARBA00006433"/>
    </source>
</evidence>
<evidence type="ECO:0000256" key="3">
    <source>
        <dbReference type="ARBA" id="ARBA00009843"/>
    </source>
</evidence>
<evidence type="ECO:0000256" key="9">
    <source>
        <dbReference type="ARBA" id="ARBA00023136"/>
    </source>
</evidence>
<evidence type="ECO:0000259" key="11">
    <source>
        <dbReference type="Pfam" id="PF03600"/>
    </source>
</evidence>
<dbReference type="GO" id="GO:0005886">
    <property type="term" value="C:plasma membrane"/>
    <property type="evidence" value="ECO:0007669"/>
    <property type="project" value="UniProtKB-SubCell"/>
</dbReference>
<name>A0A839QQS9_9MICC</name>
<organism evidence="12 13">
    <name type="scientific">Paeniglutamicibacter cryotolerans</name>
    <dbReference type="NCBI Taxonomy" id="670079"/>
    <lineage>
        <taxon>Bacteria</taxon>
        <taxon>Bacillati</taxon>
        <taxon>Actinomycetota</taxon>
        <taxon>Actinomycetes</taxon>
        <taxon>Micrococcales</taxon>
        <taxon>Micrococcaceae</taxon>
        <taxon>Paeniglutamicibacter</taxon>
    </lineage>
</organism>
<evidence type="ECO:0000256" key="5">
    <source>
        <dbReference type="ARBA" id="ARBA00022475"/>
    </source>
</evidence>
<evidence type="ECO:0000256" key="8">
    <source>
        <dbReference type="ARBA" id="ARBA00022989"/>
    </source>
</evidence>
<keyword evidence="4" id="KW-0813">Transport</keyword>
<feature type="transmembrane region" description="Helical" evidence="10">
    <location>
        <begin position="252"/>
        <end position="273"/>
    </location>
</feature>
<evidence type="ECO:0000256" key="1">
    <source>
        <dbReference type="ARBA" id="ARBA00004651"/>
    </source>
</evidence>
<dbReference type="Pfam" id="PF03600">
    <property type="entry name" value="CitMHS"/>
    <property type="match status" value="1"/>
</dbReference>
<dbReference type="PANTHER" id="PTHR43302">
    <property type="entry name" value="TRANSPORTER ARSB-RELATED"/>
    <property type="match status" value="1"/>
</dbReference>
<feature type="transmembrane region" description="Helical" evidence="10">
    <location>
        <begin position="29"/>
        <end position="49"/>
    </location>
</feature>
<comment type="subcellular location">
    <subcellularLocation>
        <location evidence="1">Cell membrane</location>
        <topology evidence="1">Multi-pass membrane protein</topology>
    </subcellularLocation>
</comment>
<feature type="transmembrane region" description="Helical" evidence="10">
    <location>
        <begin position="324"/>
        <end position="345"/>
    </location>
</feature>
<gene>
    <name evidence="12" type="ORF">E9229_001803</name>
</gene>
<protein>
    <submittedName>
        <fullName evidence="12">Na+/H+ antiporter NhaD/arsenite permease-like protein</fullName>
    </submittedName>
</protein>
<keyword evidence="8 10" id="KW-1133">Transmembrane helix</keyword>
<evidence type="ECO:0000313" key="12">
    <source>
        <dbReference type="EMBL" id="MBB2995612.1"/>
    </source>
</evidence>
<comment type="caution">
    <text evidence="12">The sequence shown here is derived from an EMBL/GenBank/DDBJ whole genome shotgun (WGS) entry which is preliminary data.</text>
</comment>
<feature type="transmembrane region" description="Helical" evidence="10">
    <location>
        <begin position="357"/>
        <end position="379"/>
    </location>
</feature>
<dbReference type="RefSeq" id="WP_183510837.1">
    <property type="nucleotide sequence ID" value="NZ_BAABGK010000029.1"/>
</dbReference>
<feature type="transmembrane region" description="Helical" evidence="10">
    <location>
        <begin position="115"/>
        <end position="135"/>
    </location>
</feature>
<feature type="domain" description="Citrate transporter-like" evidence="11">
    <location>
        <begin position="11"/>
        <end position="316"/>
    </location>
</feature>
<evidence type="ECO:0000256" key="7">
    <source>
        <dbReference type="ARBA" id="ARBA00022849"/>
    </source>
</evidence>
<accession>A0A839QQS9</accession>
<comment type="similarity">
    <text evidence="2">Belongs to the ArsB family.</text>
</comment>
<dbReference type="Proteomes" id="UP000523000">
    <property type="component" value="Unassembled WGS sequence"/>
</dbReference>
<evidence type="ECO:0000256" key="4">
    <source>
        <dbReference type="ARBA" id="ARBA00022448"/>
    </source>
</evidence>
<keyword evidence="5" id="KW-1003">Cell membrane</keyword>
<dbReference type="InterPro" id="IPR004680">
    <property type="entry name" value="Cit_transptr-like_dom"/>
</dbReference>
<keyword evidence="6 10" id="KW-0812">Transmembrane</keyword>
<dbReference type="GO" id="GO:0015105">
    <property type="term" value="F:arsenite transmembrane transporter activity"/>
    <property type="evidence" value="ECO:0007669"/>
    <property type="project" value="InterPro"/>
</dbReference>